<comment type="domain">
    <text evidence="12">ValRS has two distinct active sites: one for aminoacylation and one for editing. The misactivated threonine is translocated from the active site to the editing site.</text>
</comment>
<dbReference type="PANTHER" id="PTHR11946">
    <property type="entry name" value="VALYL-TRNA SYNTHETASES"/>
    <property type="match status" value="1"/>
</dbReference>
<dbReference type="GO" id="GO:0005829">
    <property type="term" value="C:cytosol"/>
    <property type="evidence" value="ECO:0007669"/>
    <property type="project" value="TreeGrafter"/>
</dbReference>
<evidence type="ECO:0000256" key="2">
    <source>
        <dbReference type="ARBA" id="ARBA00011245"/>
    </source>
</evidence>
<dbReference type="InterPro" id="IPR001412">
    <property type="entry name" value="aa-tRNA-synth_I_CS"/>
</dbReference>
<keyword evidence="17" id="KW-1185">Reference proteome</keyword>
<evidence type="ECO:0000259" key="15">
    <source>
        <dbReference type="Pfam" id="PF10458"/>
    </source>
</evidence>
<comment type="subcellular location">
    <subcellularLocation>
        <location evidence="1 12">Cytoplasm</location>
    </subcellularLocation>
</comment>
<evidence type="ECO:0000313" key="17">
    <source>
        <dbReference type="Proteomes" id="UP000478417"/>
    </source>
</evidence>
<evidence type="ECO:0000256" key="6">
    <source>
        <dbReference type="ARBA" id="ARBA00022840"/>
    </source>
</evidence>
<dbReference type="Gene3D" id="1.10.287.380">
    <property type="entry name" value="Valyl-tRNA synthetase, C-terminal domain"/>
    <property type="match status" value="1"/>
</dbReference>
<dbReference type="CDD" id="cd00817">
    <property type="entry name" value="ValRS_core"/>
    <property type="match status" value="1"/>
</dbReference>
<keyword evidence="3 12" id="KW-0963">Cytoplasm</keyword>
<dbReference type="GO" id="GO:0002161">
    <property type="term" value="F:aminoacyl-tRNA deacylase activity"/>
    <property type="evidence" value="ECO:0007669"/>
    <property type="project" value="InterPro"/>
</dbReference>
<dbReference type="InterPro" id="IPR013155">
    <property type="entry name" value="M/V/L/I-tRNA-synth_anticd-bd"/>
</dbReference>
<comment type="function">
    <text evidence="12">Catalyzes the attachment of valine to tRNA(Val). As ValRS can inadvertently accommodate and process structurally similar amino acids such as threonine, to avoid such errors, it has a 'posttransfer' editing activity that hydrolyzes mischarged Thr-tRNA(Val) in a tRNA-dependent manner.</text>
</comment>
<feature type="domain" description="Methionyl/Valyl/Leucyl/Isoleucyl-tRNA synthetase anticodon-binding" evidence="14">
    <location>
        <begin position="640"/>
        <end position="794"/>
    </location>
</feature>
<evidence type="ECO:0000259" key="14">
    <source>
        <dbReference type="Pfam" id="PF08264"/>
    </source>
</evidence>
<comment type="subunit">
    <text evidence="2 12">Monomer.</text>
</comment>
<feature type="short sequence motif" description="'HIGH' region" evidence="12">
    <location>
        <begin position="45"/>
        <end position="55"/>
    </location>
</feature>
<evidence type="ECO:0000256" key="1">
    <source>
        <dbReference type="ARBA" id="ARBA00004496"/>
    </source>
</evidence>
<feature type="domain" description="Valyl-tRNA synthetase tRNA-binding arm" evidence="15">
    <location>
        <begin position="853"/>
        <end position="917"/>
    </location>
</feature>
<feature type="short sequence motif" description="'KMSKS' region" evidence="12">
    <location>
        <begin position="551"/>
        <end position="555"/>
    </location>
</feature>
<dbReference type="SUPFAM" id="SSF46589">
    <property type="entry name" value="tRNA-binding arm"/>
    <property type="match status" value="1"/>
</dbReference>
<evidence type="ECO:0000256" key="11">
    <source>
        <dbReference type="ARBA" id="ARBA00060830"/>
    </source>
</evidence>
<evidence type="ECO:0000313" key="16">
    <source>
        <dbReference type="EMBL" id="NDV62766.1"/>
    </source>
</evidence>
<dbReference type="CDD" id="cd07962">
    <property type="entry name" value="Anticodon_Ia_Val"/>
    <property type="match status" value="1"/>
</dbReference>
<dbReference type="HAMAP" id="MF_02004">
    <property type="entry name" value="Val_tRNA_synth_type1"/>
    <property type="match status" value="1"/>
</dbReference>
<keyword evidence="7 12" id="KW-0648">Protein biosynthesis</keyword>
<dbReference type="InterPro" id="IPR009008">
    <property type="entry name" value="Val/Leu/Ile-tRNA-synth_edit"/>
</dbReference>
<feature type="domain" description="Aminoacyl-tRNA synthetase class Ia" evidence="13">
    <location>
        <begin position="17"/>
        <end position="590"/>
    </location>
</feature>
<dbReference type="PANTHER" id="PTHR11946:SF93">
    <property type="entry name" value="VALINE--TRNA LIGASE, CHLOROPLASTIC_MITOCHONDRIAL 2"/>
    <property type="match status" value="1"/>
</dbReference>
<evidence type="ECO:0000256" key="8">
    <source>
        <dbReference type="ARBA" id="ARBA00023054"/>
    </source>
</evidence>
<dbReference type="Gene3D" id="1.10.730.10">
    <property type="entry name" value="Isoleucyl-tRNA Synthetase, Domain 1"/>
    <property type="match status" value="1"/>
</dbReference>
<comment type="similarity">
    <text evidence="11 12">Belongs to the class-I aminoacyl-tRNA synthetase family. ValS type 1 subfamily.</text>
</comment>
<dbReference type="GO" id="GO:0004832">
    <property type="term" value="F:valine-tRNA ligase activity"/>
    <property type="evidence" value="ECO:0007669"/>
    <property type="project" value="UniProtKB-UniRule"/>
</dbReference>
<keyword evidence="6 12" id="KW-0067">ATP-binding</keyword>
<evidence type="ECO:0000256" key="9">
    <source>
        <dbReference type="ARBA" id="ARBA00023146"/>
    </source>
</evidence>
<evidence type="ECO:0000259" key="13">
    <source>
        <dbReference type="Pfam" id="PF00133"/>
    </source>
</evidence>
<comment type="caution">
    <text evidence="16">The sequence shown here is derived from an EMBL/GenBank/DDBJ whole genome shotgun (WGS) entry which is preliminary data.</text>
</comment>
<dbReference type="SUPFAM" id="SSF50677">
    <property type="entry name" value="ValRS/IleRS/LeuRS editing domain"/>
    <property type="match status" value="1"/>
</dbReference>
<dbReference type="PROSITE" id="PS00178">
    <property type="entry name" value="AA_TRNA_LIGASE_I"/>
    <property type="match status" value="1"/>
</dbReference>
<dbReference type="InterPro" id="IPR019499">
    <property type="entry name" value="Val-tRNA_synth_tRNA-bd"/>
</dbReference>
<keyword evidence="5 12" id="KW-0547">Nucleotide-binding</keyword>
<organism evidence="16 17">
    <name type="scientific">Oceanipulchritudo coccoides</name>
    <dbReference type="NCBI Taxonomy" id="2706888"/>
    <lineage>
        <taxon>Bacteria</taxon>
        <taxon>Pseudomonadati</taxon>
        <taxon>Verrucomicrobiota</taxon>
        <taxon>Opitutia</taxon>
        <taxon>Puniceicoccales</taxon>
        <taxon>Oceanipulchritudinaceae</taxon>
        <taxon>Oceanipulchritudo</taxon>
    </lineage>
</organism>
<keyword evidence="4 12" id="KW-0436">Ligase</keyword>
<dbReference type="Gene3D" id="3.90.740.10">
    <property type="entry name" value="Valyl/Leucyl/Isoleucyl-tRNA synthetase, editing domain"/>
    <property type="match status" value="1"/>
</dbReference>
<dbReference type="EC" id="6.1.1.9" evidence="12"/>
<dbReference type="GO" id="GO:0005524">
    <property type="term" value="F:ATP binding"/>
    <property type="evidence" value="ECO:0007669"/>
    <property type="project" value="UniProtKB-UniRule"/>
</dbReference>
<dbReference type="InterPro" id="IPR014729">
    <property type="entry name" value="Rossmann-like_a/b/a_fold"/>
</dbReference>
<protein>
    <recommendedName>
        <fullName evidence="12">Valine--tRNA ligase</fullName>
        <ecNumber evidence="12">6.1.1.9</ecNumber>
    </recommendedName>
    <alternativeName>
        <fullName evidence="12">Valyl-tRNA synthetase</fullName>
        <shortName evidence="12">ValRS</shortName>
    </alternativeName>
</protein>
<gene>
    <name evidence="12" type="primary">valS</name>
    <name evidence="16" type="ORF">G0Q06_09915</name>
</gene>
<evidence type="ECO:0000256" key="7">
    <source>
        <dbReference type="ARBA" id="ARBA00022917"/>
    </source>
</evidence>
<feature type="binding site" evidence="12">
    <location>
        <position position="554"/>
    </location>
    <ligand>
        <name>ATP</name>
        <dbReference type="ChEBI" id="CHEBI:30616"/>
    </ligand>
</feature>
<evidence type="ECO:0000256" key="4">
    <source>
        <dbReference type="ARBA" id="ARBA00022598"/>
    </source>
</evidence>
<proteinExistence type="inferred from homology"/>
<dbReference type="Pfam" id="PF10458">
    <property type="entry name" value="Val_tRNA-synt_C"/>
    <property type="match status" value="1"/>
</dbReference>
<sequence length="920" mass="105121">MATIDKAYNAHSVEDRWYKRWEESGAFRGEARDDADPYCIMIPPPNVTGMLHMGHILNNTLQDIFIRRARLEGKAALWFPGTDHAGIATQTRVEKKLREEGLHRRDLGREKFVDEVWKWRDEHGGIILGQLRKLGASCDWDRTSFTLDEHYSKAVLTSFVELYKRGYLYRGLRMSNWCPVSQTALSNEEVIMKPQRGLFYKMRYEIAELPGEYVQISTTRPETIMGDVAVAVHPDDERYAHLVGKHVWRPFPRGKIPIIADEAVEKDFGTGALKVTPAHDPVDFDIGKRHDLPIVDVFNPDGTLNELAGEPFVGMDRFKARKVAAKMLEEQGNLVETEPYENNVGYSERADVPVEPRLTMQWWLRYPKVAEAKQAVLKGHIKFHPKRWEKTYLHWLETMERDKIDWCISRQLWWGHRIPVWYRKGLSRDQLDFENPDHVHVSVEGPSDSENWEQEEDVLDTWASSWLWPFANFGWPDGKGEKARELSYFYPTQTLVTGFDIIFLWVARMVMAGLEFMGDSKESLTDEEIAERIPFSNVYITGLIRDEKGRKMSKSLGNSPDPLDLIKRFGADGMRFGIVNIAPSGQDILFSEDRIEVGRNFCNKLWNAARFRQMSGEIADNSSESAILKRIEPARLSAYDKWILSRLVDVTAEIERCFERYEIHAYPHGLYEFFWSDYCDWYVEASKSRMKDEATKGTVLAVQDLVMRQVLLLLQPIIPFITEELWQGLGYAAAESALLQDSKLLKSSELKNLIEAAAGAFESSSSEEIEAVKELITRIRAMKAEYNVASRRDVPFFILPDKAASEVISGHSETILTLAQIQSLEVVETRPEGMPAGVTHLGTAFLDLAHSIDVAAERERLEKELAKLEKGIKAGEAKLNNPKFVDNAPEAVVAGAKQQLQATKGRFEEIQNLLKNLPMS</sequence>
<dbReference type="InterPro" id="IPR002303">
    <property type="entry name" value="Valyl-tRNA_ligase"/>
</dbReference>
<dbReference type="InterPro" id="IPR002300">
    <property type="entry name" value="aa-tRNA-synth_Ia"/>
</dbReference>
<feature type="coiled-coil region" evidence="12">
    <location>
        <begin position="851"/>
        <end position="878"/>
    </location>
</feature>
<dbReference type="SUPFAM" id="SSF47323">
    <property type="entry name" value="Anticodon-binding domain of a subclass of class I aminoacyl-tRNA synthetases"/>
    <property type="match status" value="1"/>
</dbReference>
<dbReference type="PRINTS" id="PR00986">
    <property type="entry name" value="TRNASYNTHVAL"/>
</dbReference>
<dbReference type="InterPro" id="IPR010978">
    <property type="entry name" value="tRNA-bd_arm"/>
</dbReference>
<dbReference type="SUPFAM" id="SSF52374">
    <property type="entry name" value="Nucleotidylyl transferase"/>
    <property type="match status" value="1"/>
</dbReference>
<dbReference type="NCBIfam" id="TIGR00422">
    <property type="entry name" value="valS"/>
    <property type="match status" value="1"/>
</dbReference>
<name>A0A6B2M2Y2_9BACT</name>
<dbReference type="EMBL" id="JAAGNX010000002">
    <property type="protein sequence ID" value="NDV62766.1"/>
    <property type="molecule type" value="Genomic_DNA"/>
</dbReference>
<evidence type="ECO:0000256" key="12">
    <source>
        <dbReference type="HAMAP-Rule" id="MF_02004"/>
    </source>
</evidence>
<keyword evidence="9 12" id="KW-0030">Aminoacyl-tRNA synthetase</keyword>
<dbReference type="InterPro" id="IPR033705">
    <property type="entry name" value="Anticodon_Ia_Val"/>
</dbReference>
<dbReference type="FunFam" id="3.40.50.620:FF:000032">
    <property type="entry name" value="Valine--tRNA ligase"/>
    <property type="match status" value="1"/>
</dbReference>
<dbReference type="InterPro" id="IPR009080">
    <property type="entry name" value="tRNAsynth_Ia_anticodon-bd"/>
</dbReference>
<evidence type="ECO:0000256" key="3">
    <source>
        <dbReference type="ARBA" id="ARBA00022490"/>
    </source>
</evidence>
<keyword evidence="8 12" id="KW-0175">Coiled coil</keyword>
<dbReference type="AlphaFoldDB" id="A0A6B2M2Y2"/>
<dbReference type="FunFam" id="1.10.287.380:FF:000001">
    <property type="entry name" value="Valine--tRNA ligase"/>
    <property type="match status" value="1"/>
</dbReference>
<dbReference type="RefSeq" id="WP_163965233.1">
    <property type="nucleotide sequence ID" value="NZ_JAAGNX010000002.1"/>
</dbReference>
<evidence type="ECO:0000256" key="5">
    <source>
        <dbReference type="ARBA" id="ARBA00022741"/>
    </source>
</evidence>
<dbReference type="GO" id="GO:0006438">
    <property type="term" value="P:valyl-tRNA aminoacylation"/>
    <property type="evidence" value="ECO:0007669"/>
    <property type="project" value="UniProtKB-UniRule"/>
</dbReference>
<dbReference type="Pfam" id="PF00133">
    <property type="entry name" value="tRNA-synt_1"/>
    <property type="match status" value="1"/>
</dbReference>
<comment type="catalytic activity">
    <reaction evidence="10 12">
        <text>tRNA(Val) + L-valine + ATP = L-valyl-tRNA(Val) + AMP + diphosphate</text>
        <dbReference type="Rhea" id="RHEA:10704"/>
        <dbReference type="Rhea" id="RHEA-COMP:9672"/>
        <dbReference type="Rhea" id="RHEA-COMP:9708"/>
        <dbReference type="ChEBI" id="CHEBI:30616"/>
        <dbReference type="ChEBI" id="CHEBI:33019"/>
        <dbReference type="ChEBI" id="CHEBI:57762"/>
        <dbReference type="ChEBI" id="CHEBI:78442"/>
        <dbReference type="ChEBI" id="CHEBI:78537"/>
        <dbReference type="ChEBI" id="CHEBI:456215"/>
        <dbReference type="EC" id="6.1.1.9"/>
    </reaction>
</comment>
<accession>A0A6B2M2Y2</accession>
<evidence type="ECO:0000256" key="10">
    <source>
        <dbReference type="ARBA" id="ARBA00047552"/>
    </source>
</evidence>
<comment type="domain">
    <text evidence="12">The C-terminal coiled-coil domain is crucial for aminoacylation activity.</text>
</comment>
<dbReference type="Proteomes" id="UP000478417">
    <property type="component" value="Unassembled WGS sequence"/>
</dbReference>
<reference evidence="16 17" key="1">
    <citation type="submission" date="2020-02" db="EMBL/GenBank/DDBJ databases">
        <title>Albibacoteraceae fam. nov., the first described family within the subdivision 4 Verrucomicrobia.</title>
        <authorList>
            <person name="Xi F."/>
        </authorList>
    </citation>
    <scope>NUCLEOTIDE SEQUENCE [LARGE SCALE GENOMIC DNA]</scope>
    <source>
        <strain evidence="16 17">CK1056</strain>
    </source>
</reference>
<dbReference type="Gene3D" id="3.40.50.620">
    <property type="entry name" value="HUPs"/>
    <property type="match status" value="2"/>
</dbReference>
<dbReference type="NCBIfam" id="NF004349">
    <property type="entry name" value="PRK05729.1"/>
    <property type="match status" value="1"/>
</dbReference>
<dbReference type="InterPro" id="IPR037118">
    <property type="entry name" value="Val-tRNA_synth_C_sf"/>
</dbReference>
<dbReference type="Pfam" id="PF08264">
    <property type="entry name" value="Anticodon_1"/>
    <property type="match status" value="1"/>
</dbReference>